<dbReference type="GO" id="GO:0072583">
    <property type="term" value="P:clathrin-dependent endocytosis"/>
    <property type="evidence" value="ECO:0007669"/>
    <property type="project" value="TreeGrafter"/>
</dbReference>
<dbReference type="PROSITE" id="PS00224">
    <property type="entry name" value="CLATHRIN_LIGHT_CHN_1"/>
    <property type="match status" value="1"/>
</dbReference>
<dbReference type="PROSITE" id="PS00581">
    <property type="entry name" value="CLATHRIN_LIGHT_CHN_2"/>
    <property type="match status" value="1"/>
</dbReference>
<accession>A0A3Q2QNF0</accession>
<keyword evidence="4 6" id="KW-0168">Coated pit</keyword>
<dbReference type="GO" id="GO:0030672">
    <property type="term" value="C:synaptic vesicle membrane"/>
    <property type="evidence" value="ECO:0007669"/>
    <property type="project" value="TreeGrafter"/>
</dbReference>
<proteinExistence type="inferred from homology"/>
<evidence type="ECO:0000256" key="4">
    <source>
        <dbReference type="ARBA" id="ARBA00023176"/>
    </source>
</evidence>
<evidence type="ECO:0000256" key="1">
    <source>
        <dbReference type="ARBA" id="ARBA00004180"/>
    </source>
</evidence>
<evidence type="ECO:0000256" key="3">
    <source>
        <dbReference type="ARBA" id="ARBA00023136"/>
    </source>
</evidence>
<dbReference type="AlphaFoldDB" id="A0A3Q2QNF0"/>
<protein>
    <recommendedName>
        <fullName evidence="6">Clathrin light chain</fullName>
    </recommendedName>
</protein>
<name>A0A3Q2QNF0_FUNHE</name>
<reference evidence="9" key="1">
    <citation type="submission" date="2025-08" db="UniProtKB">
        <authorList>
            <consortium name="Ensembl"/>
        </authorList>
    </citation>
    <scope>IDENTIFICATION</scope>
</reference>
<dbReference type="GO" id="GO:0030130">
    <property type="term" value="C:clathrin coat of trans-Golgi network vesicle"/>
    <property type="evidence" value="ECO:0007669"/>
    <property type="project" value="InterPro"/>
</dbReference>
<evidence type="ECO:0000313" key="10">
    <source>
        <dbReference type="Proteomes" id="UP000265000"/>
    </source>
</evidence>
<dbReference type="GO" id="GO:0005198">
    <property type="term" value="F:structural molecule activity"/>
    <property type="evidence" value="ECO:0007669"/>
    <property type="project" value="InterPro"/>
</dbReference>
<dbReference type="Ensembl" id="ENSFHET00000019326.1">
    <property type="protein sequence ID" value="ENSFHEP00000029081.1"/>
    <property type="gene ID" value="ENSFHEG00000013632.1"/>
</dbReference>
<dbReference type="GO" id="GO:0006886">
    <property type="term" value="P:intracellular protein transport"/>
    <property type="evidence" value="ECO:0007669"/>
    <property type="project" value="InterPro"/>
</dbReference>
<dbReference type="GO" id="GO:0030132">
    <property type="term" value="C:clathrin coat of coated pit"/>
    <property type="evidence" value="ECO:0007669"/>
    <property type="project" value="InterPro"/>
</dbReference>
<dbReference type="PANTHER" id="PTHR10639">
    <property type="entry name" value="CLATHRIN LIGHT CHAIN"/>
    <property type="match status" value="1"/>
</dbReference>
<dbReference type="InterPro" id="IPR000996">
    <property type="entry name" value="Clathrin_L-chain"/>
</dbReference>
<keyword evidence="7" id="KW-0175">Coiled coil</keyword>
<keyword evidence="3 6" id="KW-0472">Membrane</keyword>
<dbReference type="GO" id="GO:0032050">
    <property type="term" value="F:clathrin heavy chain binding"/>
    <property type="evidence" value="ECO:0007669"/>
    <property type="project" value="TreeGrafter"/>
</dbReference>
<dbReference type="GO" id="GO:0099631">
    <property type="term" value="C:postsynaptic endocytic zone cytoplasmic component"/>
    <property type="evidence" value="ECO:0007669"/>
    <property type="project" value="TreeGrafter"/>
</dbReference>
<evidence type="ECO:0000256" key="7">
    <source>
        <dbReference type="SAM" id="Coils"/>
    </source>
</evidence>
<dbReference type="Proteomes" id="UP000265000">
    <property type="component" value="Unplaced"/>
</dbReference>
<evidence type="ECO:0000256" key="8">
    <source>
        <dbReference type="SAM" id="MobiDB-lite"/>
    </source>
</evidence>
<feature type="region of interest" description="Disordered" evidence="8">
    <location>
        <begin position="1"/>
        <end position="23"/>
    </location>
</feature>
<evidence type="ECO:0000256" key="6">
    <source>
        <dbReference type="RuleBase" id="RU363137"/>
    </source>
</evidence>
<feature type="coiled-coil region" evidence="7">
    <location>
        <begin position="102"/>
        <end position="155"/>
    </location>
</feature>
<dbReference type="GeneTree" id="ENSGT00940000157347"/>
<comment type="similarity">
    <text evidence="2 6">Belongs to the clathrin light chain family.</text>
</comment>
<organism evidence="9 10">
    <name type="scientific">Fundulus heteroclitus</name>
    <name type="common">Killifish</name>
    <name type="synonym">Mummichog</name>
    <dbReference type="NCBI Taxonomy" id="8078"/>
    <lineage>
        <taxon>Eukaryota</taxon>
        <taxon>Metazoa</taxon>
        <taxon>Chordata</taxon>
        <taxon>Craniata</taxon>
        <taxon>Vertebrata</taxon>
        <taxon>Euteleostomi</taxon>
        <taxon>Actinopterygii</taxon>
        <taxon>Neopterygii</taxon>
        <taxon>Teleostei</taxon>
        <taxon>Neoteleostei</taxon>
        <taxon>Acanthomorphata</taxon>
        <taxon>Ovalentaria</taxon>
        <taxon>Atherinomorphae</taxon>
        <taxon>Cyprinodontiformes</taxon>
        <taxon>Fundulidae</taxon>
        <taxon>Fundulus</taxon>
    </lineage>
</organism>
<sequence>MDDFDMLNAPAAGNGVGSEEDPAAAFLAQQESEIAGIENDEGFSILDGGEVPSSLRDSNGLIPGGIKVNFVLQESNGPSDAYAAISNADRLQAEPESLRKWREEQKERLEVLDANSRKQESEWKEKAKLELEEWHARQNEQLEKTKSNNRVLDEDFYKQPFSDLIGYVAAEEAMISDLDENNPGTEWERVARLCDFNPKSSKQAKDVSRMRSVLISLKQSPLVR</sequence>
<dbReference type="PANTHER" id="PTHR10639:SF1">
    <property type="entry name" value="CLATHRIN LIGHT CHAIN A"/>
    <property type="match status" value="1"/>
</dbReference>
<dbReference type="Pfam" id="PF01086">
    <property type="entry name" value="Clathrin_lg_ch"/>
    <property type="match status" value="1"/>
</dbReference>
<evidence type="ECO:0000256" key="2">
    <source>
        <dbReference type="ARBA" id="ARBA00005263"/>
    </source>
</evidence>
<keyword evidence="10" id="KW-1185">Reference proteome</keyword>
<comment type="function">
    <text evidence="6">Clathrin is the major protein of the polyhedral coat of coated pits and vesicles.</text>
</comment>
<evidence type="ECO:0000313" key="9">
    <source>
        <dbReference type="Ensembl" id="ENSFHEP00000029081.1"/>
    </source>
</evidence>
<keyword evidence="5 6" id="KW-0968">Cytoplasmic vesicle</keyword>
<evidence type="ECO:0000256" key="5">
    <source>
        <dbReference type="ARBA" id="ARBA00023329"/>
    </source>
</evidence>
<comment type="subcellular location">
    <subcellularLocation>
        <location evidence="1 6">Cytoplasmic vesicle membrane</location>
        <topology evidence="1 6">Peripheral membrane protein</topology>
        <orientation evidence="1 6">Cytoplasmic side</orientation>
    </subcellularLocation>
    <subcellularLocation>
        <location evidence="6">Membrane</location>
        <location evidence="6">Coated pit</location>
        <topology evidence="6">Peripheral membrane protein</topology>
        <orientation evidence="6">Cytoplasmic side</orientation>
    </subcellularLocation>
    <text evidence="6">Cytoplasmic face of coated pits and vesicles.</text>
</comment>
<reference evidence="9" key="2">
    <citation type="submission" date="2025-09" db="UniProtKB">
        <authorList>
            <consortium name="Ensembl"/>
        </authorList>
    </citation>
    <scope>IDENTIFICATION</scope>
</reference>